<feature type="domain" description="Helicase C-terminal" evidence="12">
    <location>
        <begin position="247"/>
        <end position="400"/>
    </location>
</feature>
<dbReference type="Pfam" id="PF00271">
    <property type="entry name" value="Helicase_C"/>
    <property type="match status" value="1"/>
</dbReference>
<evidence type="ECO:0000256" key="2">
    <source>
        <dbReference type="ARBA" id="ARBA00022763"/>
    </source>
</evidence>
<dbReference type="InterPro" id="IPR045628">
    <property type="entry name" value="Lhr_WH_dom"/>
</dbReference>
<dbReference type="InterPro" id="IPR052511">
    <property type="entry name" value="ATP-dep_Helicase"/>
</dbReference>
<evidence type="ECO:0000256" key="5">
    <source>
        <dbReference type="ARBA" id="ARBA00022840"/>
    </source>
</evidence>
<dbReference type="InterPro" id="IPR026362">
    <property type="entry name" value="DEXH_lig_assoc"/>
</dbReference>
<keyword evidence="6" id="KW-0238">DNA-binding</keyword>
<evidence type="ECO:0000313" key="13">
    <source>
        <dbReference type="EMBL" id="WFL78787.1"/>
    </source>
</evidence>
<keyword evidence="13" id="KW-0436">Ligase</keyword>
<keyword evidence="14" id="KW-1185">Reference proteome</keyword>
<dbReference type="Gene3D" id="3.40.50.300">
    <property type="entry name" value="P-loop containing nucleotide triphosphate hydrolases"/>
    <property type="match status" value="2"/>
</dbReference>
<dbReference type="SMART" id="SM00490">
    <property type="entry name" value="HELICc"/>
    <property type="match status" value="1"/>
</dbReference>
<keyword evidence="1" id="KW-0547">Nucleotide-binding</keyword>
<comment type="similarity">
    <text evidence="9">Belongs to the Lhr helicase family. Lhr-Core subfamily.</text>
</comment>
<evidence type="ECO:0000259" key="12">
    <source>
        <dbReference type="PROSITE" id="PS51194"/>
    </source>
</evidence>
<dbReference type="PANTHER" id="PTHR47962">
    <property type="entry name" value="ATP-DEPENDENT HELICASE LHR-RELATED-RELATED"/>
    <property type="match status" value="1"/>
</dbReference>
<evidence type="ECO:0000256" key="9">
    <source>
        <dbReference type="ARBA" id="ARBA00093467"/>
    </source>
</evidence>
<sequence length="822" mass="92051">MPREGLPSEISDWFSSRGWRVRRHQADMLEAADKGQHALLVADTGAGKTLAGFLPTLADFCPSRLDGAKPPDGLHTLYVSPLKALAHDVQRNLLTPVEEMGLPIRIETRSGDTPSDRKKRQRLKPPNVLLTTPESLSLLLSYPDSFEMFRGLKRVVVDEVHAFATGKRGDLLALALTRLQAIAPEMQRAALSATVADPEGFRAWLAPWGDLDAVELVDGEKGAEPQVEILLPDEERVPWGGHAGRWAIPQLYEEIRRNQTTLIFTNTRFLAEFIFQLLWDINEDNLPIGIHHGSLAKEARRKVEGAMARGELRALVCTASLDLGVDWGDIDCVVQMGAPKGSSRLLQRIGRANHRLDQPSRAILVPGNRFEFLEATAAKDAVDDGQRDGEDFRPGGLDVLAQHVMACACAGPFHEDELHREVRSSLAYAWVEPEDWQRVLGFVENGGYALKAYDKFKRIVRDREGVWRLTHPEHAQRHRMNAGIIVDSEMLTVRFRNGRNLGKVEERFAATLSPGDTFFFAGLSLEVEQIKDMDVVVRAAKKSATIPSYGGQRLPISTHLASRVREMLVDRAGWARFPDDVREWLEVQDWRSQMPGPGMLLVESFPHAKKHYSVYYTFEGWNANQSLGMLITRRMEDRGLQPGGFVANDYSLAVWGLKPVTDPAPLLSPDILAHEFVEWVQESYLLKRAFREVAVIGGLVERQHPGKRKTGRQVTFSTDLIYDVLRKYEPDHVLLEAAWADARARMTDVGRLGDLLERSERELVHVELERVSPLAVPVMTMIGREAVPQGAVDEELLLEAETLAGEAMRVEERPASEGDNDQ</sequence>
<evidence type="ECO:0000256" key="8">
    <source>
        <dbReference type="ARBA" id="ARBA00023235"/>
    </source>
</evidence>
<dbReference type="InterPro" id="IPR014001">
    <property type="entry name" value="Helicase_ATP-bd"/>
</dbReference>
<evidence type="ECO:0000256" key="3">
    <source>
        <dbReference type="ARBA" id="ARBA00022801"/>
    </source>
</evidence>
<dbReference type="Proteomes" id="UP001215827">
    <property type="component" value="Chromosome"/>
</dbReference>
<evidence type="ECO:0000256" key="4">
    <source>
        <dbReference type="ARBA" id="ARBA00022806"/>
    </source>
</evidence>
<dbReference type="Pfam" id="PF08494">
    <property type="entry name" value="DEAD_assoc"/>
    <property type="match status" value="1"/>
</dbReference>
<name>A0ABY8FVN0_9SPHN</name>
<dbReference type="SMART" id="SM00487">
    <property type="entry name" value="DEXDc"/>
    <property type="match status" value="1"/>
</dbReference>
<protein>
    <submittedName>
        <fullName evidence="13">Ligase-associated DNA damage response DEXH box helicase</fullName>
    </submittedName>
</protein>
<dbReference type="PIRSF" id="PIRSF037307">
    <property type="entry name" value="Lhr-like_helic_prd"/>
    <property type="match status" value="1"/>
</dbReference>
<dbReference type="InterPro" id="IPR011545">
    <property type="entry name" value="DEAD/DEAH_box_helicase_dom"/>
</dbReference>
<evidence type="ECO:0000256" key="7">
    <source>
        <dbReference type="ARBA" id="ARBA00023204"/>
    </source>
</evidence>
<dbReference type="RefSeq" id="WP_278017477.1">
    <property type="nucleotide sequence ID" value="NZ_CP121106.1"/>
</dbReference>
<dbReference type="InterPro" id="IPR013701">
    <property type="entry name" value="Lhr-like_DEAD/DEAH_assoc"/>
</dbReference>
<dbReference type="GO" id="GO:0016874">
    <property type="term" value="F:ligase activity"/>
    <property type="evidence" value="ECO:0007669"/>
    <property type="project" value="UniProtKB-KW"/>
</dbReference>
<dbReference type="CDD" id="cd18796">
    <property type="entry name" value="SF2_C_LHR"/>
    <property type="match status" value="1"/>
</dbReference>
<keyword evidence="7" id="KW-0234">DNA repair</keyword>
<evidence type="ECO:0000256" key="6">
    <source>
        <dbReference type="ARBA" id="ARBA00023125"/>
    </source>
</evidence>
<accession>A0ABY8FVN0</accession>
<reference evidence="13 14" key="1">
    <citation type="submission" date="2023-03" db="EMBL/GenBank/DDBJ databases">
        <title>Altererythrobacter sp. CAU 1644 isolated from sand.</title>
        <authorList>
            <person name="Kim W."/>
        </authorList>
    </citation>
    <scope>NUCLEOTIDE SEQUENCE [LARGE SCALE GENOMIC DNA]</scope>
    <source>
        <strain evidence="13 14">CAU 1644</strain>
    </source>
</reference>
<dbReference type="InterPro" id="IPR001650">
    <property type="entry name" value="Helicase_C-like"/>
</dbReference>
<dbReference type="NCBIfam" id="TIGR04121">
    <property type="entry name" value="DEXH_lig_assoc"/>
    <property type="match status" value="1"/>
</dbReference>
<keyword evidence="3" id="KW-0378">Hydrolase</keyword>
<feature type="region of interest" description="Disordered" evidence="10">
    <location>
        <begin position="105"/>
        <end position="126"/>
    </location>
</feature>
<dbReference type="PROSITE" id="PS51194">
    <property type="entry name" value="HELICASE_CTER"/>
    <property type="match status" value="1"/>
</dbReference>
<keyword evidence="5" id="KW-0067">ATP-binding</keyword>
<proteinExistence type="inferred from homology"/>
<feature type="compositionally biased region" description="Basic and acidic residues" evidence="10">
    <location>
        <begin position="106"/>
        <end position="116"/>
    </location>
</feature>
<dbReference type="PROSITE" id="PS51192">
    <property type="entry name" value="HELICASE_ATP_BIND_1"/>
    <property type="match status" value="1"/>
</dbReference>
<dbReference type="InterPro" id="IPR027417">
    <property type="entry name" value="P-loop_NTPase"/>
</dbReference>
<gene>
    <name evidence="13" type="ORF">P7228_06920</name>
</gene>
<evidence type="ECO:0000256" key="10">
    <source>
        <dbReference type="SAM" id="MobiDB-lite"/>
    </source>
</evidence>
<dbReference type="Pfam" id="PF19306">
    <property type="entry name" value="WHD_Lhr"/>
    <property type="match status" value="1"/>
</dbReference>
<dbReference type="PANTHER" id="PTHR47962:SF3">
    <property type="entry name" value="LARGE ATP-DEPENDENT HELICASE-RELATED PROTEIN"/>
    <property type="match status" value="1"/>
</dbReference>
<evidence type="ECO:0000259" key="11">
    <source>
        <dbReference type="PROSITE" id="PS51192"/>
    </source>
</evidence>
<dbReference type="Pfam" id="PF00270">
    <property type="entry name" value="DEAD"/>
    <property type="match status" value="1"/>
</dbReference>
<keyword evidence="8" id="KW-0413">Isomerase</keyword>
<dbReference type="SUPFAM" id="SSF52540">
    <property type="entry name" value="P-loop containing nucleoside triphosphate hydrolases"/>
    <property type="match status" value="1"/>
</dbReference>
<keyword evidence="2" id="KW-0227">DNA damage</keyword>
<dbReference type="EMBL" id="CP121106">
    <property type="protein sequence ID" value="WFL78787.1"/>
    <property type="molecule type" value="Genomic_DNA"/>
</dbReference>
<organism evidence="13 14">
    <name type="scientific">Altererythrobacter arenosus</name>
    <dbReference type="NCBI Taxonomy" id="3032592"/>
    <lineage>
        <taxon>Bacteria</taxon>
        <taxon>Pseudomonadati</taxon>
        <taxon>Pseudomonadota</taxon>
        <taxon>Alphaproteobacteria</taxon>
        <taxon>Sphingomonadales</taxon>
        <taxon>Erythrobacteraceae</taxon>
        <taxon>Altererythrobacter</taxon>
    </lineage>
</organism>
<evidence type="ECO:0000313" key="14">
    <source>
        <dbReference type="Proteomes" id="UP001215827"/>
    </source>
</evidence>
<dbReference type="InterPro" id="IPR017170">
    <property type="entry name" value="Lhr-like"/>
</dbReference>
<keyword evidence="4" id="KW-0347">Helicase</keyword>
<evidence type="ECO:0000256" key="1">
    <source>
        <dbReference type="ARBA" id="ARBA00022741"/>
    </source>
</evidence>
<feature type="domain" description="Helicase ATP-binding" evidence="11">
    <location>
        <begin position="29"/>
        <end position="205"/>
    </location>
</feature>